<dbReference type="Proteomes" id="UP000429211">
    <property type="component" value="Unassembled WGS sequence"/>
</dbReference>
<dbReference type="AlphaFoldDB" id="A0A7J5TKW3"/>
<sequence>MEGEMNPHWLPDLIPWNQENGESWKQYEKRLFHVFQNEFGEPLQYNGKPVRYKRMPYAGIYPEAFIHLTTCNQDDSGSRLPDTKRSERISWPRPVVEHHPFCKICGYTQCTRPWVWRGSGKYKDRVKIYLPNQQYLVVLGDRKDYWVLITAYYVNHSWSISKLEKEYNSRFSTKI</sequence>
<name>A0A7J5TKW3_9BIFI</name>
<protein>
    <recommendedName>
        <fullName evidence="3">Phage P1-related protein</fullName>
    </recommendedName>
</protein>
<evidence type="ECO:0000313" key="1">
    <source>
        <dbReference type="EMBL" id="KAB7462290.1"/>
    </source>
</evidence>
<dbReference type="EMBL" id="WDPD01000001">
    <property type="protein sequence ID" value="KAB7462290.1"/>
    <property type="molecule type" value="Genomic_DNA"/>
</dbReference>
<proteinExistence type="predicted"/>
<accession>A0A7J5TKW3</accession>
<evidence type="ECO:0000313" key="2">
    <source>
        <dbReference type="Proteomes" id="UP000429211"/>
    </source>
</evidence>
<organism evidence="1 2">
    <name type="scientific">Bifidobacterium dentium</name>
    <dbReference type="NCBI Taxonomy" id="1689"/>
    <lineage>
        <taxon>Bacteria</taxon>
        <taxon>Bacillati</taxon>
        <taxon>Actinomycetota</taxon>
        <taxon>Actinomycetes</taxon>
        <taxon>Bifidobacteriales</taxon>
        <taxon>Bifidobacteriaceae</taxon>
        <taxon>Bifidobacterium</taxon>
    </lineage>
</organism>
<reference evidence="1 2" key="1">
    <citation type="journal article" date="2019" name="Nat. Med.">
        <title>A library of human gut bacterial isolates paired with longitudinal multiomics data enables mechanistic microbiome research.</title>
        <authorList>
            <person name="Poyet M."/>
            <person name="Groussin M."/>
            <person name="Gibbons S.M."/>
            <person name="Avila-Pacheco J."/>
            <person name="Jiang X."/>
            <person name="Kearney S.M."/>
            <person name="Perrotta A.R."/>
            <person name="Berdy B."/>
            <person name="Zhao S."/>
            <person name="Lieberman T.D."/>
            <person name="Swanson P.K."/>
            <person name="Smith M."/>
            <person name="Roesemann S."/>
            <person name="Alexander J.E."/>
            <person name="Rich S.A."/>
            <person name="Livny J."/>
            <person name="Vlamakis H."/>
            <person name="Clish C."/>
            <person name="Bullock K."/>
            <person name="Deik A."/>
            <person name="Scott J."/>
            <person name="Pierce K.A."/>
            <person name="Xavier R.J."/>
            <person name="Alm E.J."/>
        </authorList>
    </citation>
    <scope>NUCLEOTIDE SEQUENCE [LARGE SCALE GENOMIC DNA]</scope>
    <source>
        <strain evidence="1 2">BIOML-A2</strain>
    </source>
</reference>
<gene>
    <name evidence="1" type="ORF">GBB04_00410</name>
</gene>
<evidence type="ECO:0008006" key="3">
    <source>
        <dbReference type="Google" id="ProtNLM"/>
    </source>
</evidence>
<comment type="caution">
    <text evidence="1">The sequence shown here is derived from an EMBL/GenBank/DDBJ whole genome shotgun (WGS) entry which is preliminary data.</text>
</comment>